<evidence type="ECO:0000313" key="2">
    <source>
        <dbReference type="EMBL" id="KAJ2786595.1"/>
    </source>
</evidence>
<keyword evidence="3" id="KW-1185">Reference proteome</keyword>
<accession>A0A9W8HI28</accession>
<comment type="caution">
    <text evidence="2">The sequence shown here is derived from an EMBL/GenBank/DDBJ whole genome shotgun (WGS) entry which is preliminary data.</text>
</comment>
<evidence type="ECO:0008006" key="4">
    <source>
        <dbReference type="Google" id="ProtNLM"/>
    </source>
</evidence>
<feature type="compositionally biased region" description="Polar residues" evidence="1">
    <location>
        <begin position="322"/>
        <end position="333"/>
    </location>
</feature>
<reference evidence="2" key="1">
    <citation type="submission" date="2022-07" db="EMBL/GenBank/DDBJ databases">
        <title>Phylogenomic reconstructions and comparative analyses of Kickxellomycotina fungi.</title>
        <authorList>
            <person name="Reynolds N.K."/>
            <person name="Stajich J.E."/>
            <person name="Barry K."/>
            <person name="Grigoriev I.V."/>
            <person name="Crous P."/>
            <person name="Smith M.E."/>
        </authorList>
    </citation>
    <scope>NUCLEOTIDE SEQUENCE</scope>
    <source>
        <strain evidence="2">BCRC 34489</strain>
    </source>
</reference>
<dbReference type="EMBL" id="JANBUM010000053">
    <property type="protein sequence ID" value="KAJ2786595.1"/>
    <property type="molecule type" value="Genomic_DNA"/>
</dbReference>
<gene>
    <name evidence="2" type="ORF">GGI15_001400</name>
</gene>
<feature type="compositionally biased region" description="Polar residues" evidence="1">
    <location>
        <begin position="65"/>
        <end position="84"/>
    </location>
</feature>
<evidence type="ECO:0000313" key="3">
    <source>
        <dbReference type="Proteomes" id="UP001140172"/>
    </source>
</evidence>
<feature type="compositionally biased region" description="Polar residues" evidence="1">
    <location>
        <begin position="186"/>
        <end position="195"/>
    </location>
</feature>
<dbReference type="Gene3D" id="1.10.8.10">
    <property type="entry name" value="DNA helicase RuvA subunit, C-terminal domain"/>
    <property type="match status" value="1"/>
</dbReference>
<name>A0A9W8HI28_9FUNG</name>
<dbReference type="AlphaFoldDB" id="A0A9W8HI28"/>
<feature type="compositionally biased region" description="Polar residues" evidence="1">
    <location>
        <begin position="127"/>
        <end position="145"/>
    </location>
</feature>
<organism evidence="2 3">
    <name type="scientific">Coemansia interrupta</name>
    <dbReference type="NCBI Taxonomy" id="1126814"/>
    <lineage>
        <taxon>Eukaryota</taxon>
        <taxon>Fungi</taxon>
        <taxon>Fungi incertae sedis</taxon>
        <taxon>Zoopagomycota</taxon>
        <taxon>Kickxellomycotina</taxon>
        <taxon>Kickxellomycetes</taxon>
        <taxon>Kickxellales</taxon>
        <taxon>Kickxellaceae</taxon>
        <taxon>Coemansia</taxon>
    </lineage>
</organism>
<dbReference type="OrthoDB" id="9942608at2759"/>
<sequence length="343" mass="37106">MADEYARALTSLHELFPEMDKDVVETVLRGNAGLTEPSEESRIKEIQKDAELARRLLQRDMAANQYRQQQQHARSRNYVQTQPGPQHYMPSTKSRSSSHTKTSTKIRNIFRLGGSSSSNGSSRRETQSPGESQHSQGNPPYSRQQYGVDEAPVPPIDTQGNRRTLDSDFGSSVGSEGEEDEEANRPSKTPTLPTSNAVAASVPIARMPSDVFAHLDTANDLSAAYVPLSPSAVQAKYHADRSPTAVQLDDPVAPPVATARPLEAATDDDTAASHANAAMGELLAGAVAKIDLEHPFDSNPLLPAAVAGQPPQLHTFPDATEHTGSNPFVQEETNPFRARKPTL</sequence>
<feature type="region of interest" description="Disordered" evidence="1">
    <location>
        <begin position="61"/>
        <end position="195"/>
    </location>
</feature>
<feature type="region of interest" description="Disordered" evidence="1">
    <location>
        <begin position="301"/>
        <end position="343"/>
    </location>
</feature>
<evidence type="ECO:0000256" key="1">
    <source>
        <dbReference type="SAM" id="MobiDB-lite"/>
    </source>
</evidence>
<dbReference type="Proteomes" id="UP001140172">
    <property type="component" value="Unassembled WGS sequence"/>
</dbReference>
<proteinExistence type="predicted"/>
<protein>
    <recommendedName>
        <fullName evidence="4">CUE domain-containing protein</fullName>
    </recommendedName>
</protein>